<evidence type="ECO:0000313" key="1">
    <source>
        <dbReference type="EMBL" id="ORE22617.1"/>
    </source>
</evidence>
<sequence>MPPCLIRLVTSKVLVTWTERNLRFSEFINEREKYCQVINKLWKEKSALLAQQGQA</sequence>
<gene>
    <name evidence="1" type="ORF">BCV71DRAFT_224445</name>
</gene>
<reference evidence="1 2" key="1">
    <citation type="journal article" date="2016" name="Proc. Natl. Acad. Sci. U.S.A.">
        <title>Lipid metabolic changes in an early divergent fungus govern the establishment of a mutualistic symbiosis with endobacteria.</title>
        <authorList>
            <person name="Lastovetsky O.A."/>
            <person name="Gaspar M.L."/>
            <person name="Mondo S.J."/>
            <person name="LaButti K.M."/>
            <person name="Sandor L."/>
            <person name="Grigoriev I.V."/>
            <person name="Henry S.A."/>
            <person name="Pawlowska T.E."/>
        </authorList>
    </citation>
    <scope>NUCLEOTIDE SEQUENCE [LARGE SCALE GENOMIC DNA]</scope>
    <source>
        <strain evidence="1 2">ATCC 11559</strain>
    </source>
</reference>
<dbReference type="AlphaFoldDB" id="A0A1X0SEH1"/>
<dbReference type="EMBL" id="KV921265">
    <property type="protein sequence ID" value="ORE22617.1"/>
    <property type="molecule type" value="Genomic_DNA"/>
</dbReference>
<dbReference type="Proteomes" id="UP000242381">
    <property type="component" value="Unassembled WGS sequence"/>
</dbReference>
<organism evidence="1 2">
    <name type="scientific">Rhizopus microsporus</name>
    <dbReference type="NCBI Taxonomy" id="58291"/>
    <lineage>
        <taxon>Eukaryota</taxon>
        <taxon>Fungi</taxon>
        <taxon>Fungi incertae sedis</taxon>
        <taxon>Mucoromycota</taxon>
        <taxon>Mucoromycotina</taxon>
        <taxon>Mucoromycetes</taxon>
        <taxon>Mucorales</taxon>
        <taxon>Mucorineae</taxon>
        <taxon>Rhizopodaceae</taxon>
        <taxon>Rhizopus</taxon>
    </lineage>
</organism>
<proteinExistence type="predicted"/>
<accession>A0A1X0SEH1</accession>
<protein>
    <submittedName>
        <fullName evidence="1">Uncharacterized protein</fullName>
    </submittedName>
</protein>
<name>A0A1X0SEH1_RHIZD</name>
<evidence type="ECO:0000313" key="2">
    <source>
        <dbReference type="Proteomes" id="UP000242381"/>
    </source>
</evidence>
<feature type="non-terminal residue" evidence="1">
    <location>
        <position position="55"/>
    </location>
</feature>